<feature type="compositionally biased region" description="Basic residues" evidence="1">
    <location>
        <begin position="61"/>
        <end position="73"/>
    </location>
</feature>
<feature type="region of interest" description="Disordered" evidence="1">
    <location>
        <begin position="45"/>
        <end position="73"/>
    </location>
</feature>
<name>A0A6S6WEV0_9PLEO</name>
<feature type="region of interest" description="Disordered" evidence="1">
    <location>
        <begin position="206"/>
        <end position="239"/>
    </location>
</feature>
<accession>A0A6S6WEV0</accession>
<dbReference type="Proteomes" id="UP000472372">
    <property type="component" value="Chromosome 10"/>
</dbReference>
<sequence>MDTPGMPYYGCEGETVGGRDGDDANTHAILPFSSFTAINQQPTQLLTPQSSTPLPIQQNQSRRRAAGSGRRSHNPAVAQYLGLGSTDEPSHLEKYAPLPAVRESPPPKPVRKRRRLKACDDLLGNAQTNTHDSDISDRQSSVQSFRVTKPIRKSVISKSKAGVGATPQAQSLTATNLQTTIASNVLLSNHVYQVQEDVPRADPVAPSALTASQETVSASPTEDFTLQRNDNSDSGVDDFDFDIDDEELLMLTSEADKLYPGSTNNPSSSPSKSSSGNDHSSELKSSVSNTCQRSSKSFVSPVTLTTRLLVATNTVGSAKAQSRIVRPPFPEPVRDRSPIIGLSSNTRLRTCFRIGEAINQSFQAAKSGYQIIIELYARVLASERTGSEQRFTFCDLFHAKPPYVTGVYTAAIWKPVQLFEYDGRRLLQQGRMCRCMGTMKRDGKEWTLTVLNIWEATWEDIEWVEGIVGA</sequence>
<reference evidence="2" key="1">
    <citation type="submission" date="2021-02" db="EMBL/GenBank/DDBJ databases">
        <authorList>
            <person name="Syme A R."/>
            <person name="Syme A R."/>
            <person name="Moolhuijzen P."/>
        </authorList>
    </citation>
    <scope>NUCLEOTIDE SEQUENCE</scope>
    <source>
        <strain evidence="2">W1-1</strain>
    </source>
</reference>
<evidence type="ECO:0000313" key="3">
    <source>
        <dbReference type="Proteomes" id="UP000472372"/>
    </source>
</evidence>
<dbReference type="EMBL" id="HG992986">
    <property type="protein sequence ID" value="CAE7212036.1"/>
    <property type="molecule type" value="Genomic_DNA"/>
</dbReference>
<feature type="region of interest" description="Disordered" evidence="1">
    <location>
        <begin position="1"/>
        <end position="25"/>
    </location>
</feature>
<feature type="compositionally biased region" description="Low complexity" evidence="1">
    <location>
        <begin position="260"/>
        <end position="278"/>
    </location>
</feature>
<feature type="region of interest" description="Disordered" evidence="1">
    <location>
        <begin position="124"/>
        <end position="144"/>
    </location>
</feature>
<protein>
    <submittedName>
        <fullName evidence="2">Uncharacterized protein</fullName>
    </submittedName>
</protein>
<evidence type="ECO:0000313" key="2">
    <source>
        <dbReference type="EMBL" id="CAE7212036.1"/>
    </source>
</evidence>
<gene>
    <name evidence="2" type="ORF">PTTW11_10246</name>
</gene>
<dbReference type="AlphaFoldDB" id="A0A6S6WEV0"/>
<feature type="compositionally biased region" description="Polar residues" evidence="1">
    <location>
        <begin position="45"/>
        <end position="60"/>
    </location>
</feature>
<feature type="region of interest" description="Disordered" evidence="1">
    <location>
        <begin position="257"/>
        <end position="289"/>
    </location>
</feature>
<feature type="compositionally biased region" description="Polar residues" evidence="1">
    <location>
        <begin position="209"/>
        <end position="228"/>
    </location>
</feature>
<organism evidence="2 3">
    <name type="scientific">Pyrenophora teres f. teres</name>
    <dbReference type="NCBI Taxonomy" id="97479"/>
    <lineage>
        <taxon>Eukaryota</taxon>
        <taxon>Fungi</taxon>
        <taxon>Dikarya</taxon>
        <taxon>Ascomycota</taxon>
        <taxon>Pezizomycotina</taxon>
        <taxon>Dothideomycetes</taxon>
        <taxon>Pleosporomycetidae</taxon>
        <taxon>Pleosporales</taxon>
        <taxon>Pleosporineae</taxon>
        <taxon>Pleosporaceae</taxon>
        <taxon>Pyrenophora</taxon>
    </lineage>
</organism>
<proteinExistence type="predicted"/>
<evidence type="ECO:0000256" key="1">
    <source>
        <dbReference type="SAM" id="MobiDB-lite"/>
    </source>
</evidence>